<evidence type="ECO:0000313" key="2">
    <source>
        <dbReference type="EMBL" id="MBP2000134.1"/>
    </source>
</evidence>
<feature type="transmembrane region" description="Helical" evidence="1">
    <location>
        <begin position="12"/>
        <end position="33"/>
    </location>
</feature>
<dbReference type="Proteomes" id="UP001519288">
    <property type="component" value="Unassembled WGS sequence"/>
</dbReference>
<proteinExistence type="predicted"/>
<gene>
    <name evidence="2" type="ORF">J2Z69_001153</name>
</gene>
<keyword evidence="1" id="KW-1133">Transmembrane helix</keyword>
<dbReference type="RefSeq" id="WP_209859907.1">
    <property type="nucleotide sequence ID" value="NZ_JAGGLD010000001.1"/>
</dbReference>
<evidence type="ECO:0000313" key="3">
    <source>
        <dbReference type="Proteomes" id="UP001519288"/>
    </source>
</evidence>
<comment type="caution">
    <text evidence="2">The sequence shown here is derived from an EMBL/GenBank/DDBJ whole genome shotgun (WGS) entry which is preliminary data.</text>
</comment>
<keyword evidence="1" id="KW-0812">Transmembrane</keyword>
<name>A0ABS4JEJ5_9BACL</name>
<reference evidence="2 3" key="1">
    <citation type="submission" date="2021-03" db="EMBL/GenBank/DDBJ databases">
        <title>Genomic Encyclopedia of Type Strains, Phase IV (KMG-IV): sequencing the most valuable type-strain genomes for metagenomic binning, comparative biology and taxonomic classification.</title>
        <authorList>
            <person name="Goeker M."/>
        </authorList>
    </citation>
    <scope>NUCLEOTIDE SEQUENCE [LARGE SCALE GENOMIC DNA]</scope>
    <source>
        <strain evidence="2 3">DSM 26806</strain>
    </source>
</reference>
<dbReference type="EMBL" id="JAGGLD010000001">
    <property type="protein sequence ID" value="MBP2000134.1"/>
    <property type="molecule type" value="Genomic_DNA"/>
</dbReference>
<evidence type="ECO:0008006" key="4">
    <source>
        <dbReference type="Google" id="ProtNLM"/>
    </source>
</evidence>
<keyword evidence="1" id="KW-0472">Membrane</keyword>
<accession>A0ABS4JEJ5</accession>
<sequence>MSKRSKIFISKGYILVAAGLMILVGGSILLLALNKSLPERVELNEEKVKTEAAPNITNKVTPAGYTIIDFSQPVPGEEEAYEIYLKKANPTHTQEQIDEENKEYREQKMARNLGLNATQAASYATNYLKKFYGVDLTGYRVETHYLRNALPNLDFWWFTIYKQREGKNNNLTYYIKIDTMKGSLLAMSSARDNSDKDLSTNLSDPSWRKAAVAHAKRLIPEQVSIIDSKVLYGNATLGIVVLIKLSNGSDSVIRVAGAKREAAAYQSFPSGYDGSWEQPIADGDSPPCCKITEKR</sequence>
<keyword evidence="3" id="KW-1185">Reference proteome</keyword>
<organism evidence="2 3">
    <name type="scientific">Paenibacillus shirakamiensis</name>
    <dbReference type="NCBI Taxonomy" id="1265935"/>
    <lineage>
        <taxon>Bacteria</taxon>
        <taxon>Bacillati</taxon>
        <taxon>Bacillota</taxon>
        <taxon>Bacilli</taxon>
        <taxon>Bacillales</taxon>
        <taxon>Paenibacillaceae</taxon>
        <taxon>Paenibacillus</taxon>
    </lineage>
</organism>
<protein>
    <recommendedName>
        <fullName evidence="4">FTP domain-containing protein</fullName>
    </recommendedName>
</protein>
<evidence type="ECO:0000256" key="1">
    <source>
        <dbReference type="SAM" id="Phobius"/>
    </source>
</evidence>